<dbReference type="Pfam" id="PF03466">
    <property type="entry name" value="LysR_substrate"/>
    <property type="match status" value="1"/>
</dbReference>
<dbReference type="InterPro" id="IPR036388">
    <property type="entry name" value="WH-like_DNA-bd_sf"/>
</dbReference>
<evidence type="ECO:0000313" key="7">
    <source>
        <dbReference type="Proteomes" id="UP001215231"/>
    </source>
</evidence>
<reference evidence="6 7" key="1">
    <citation type="journal article" date="2022" name="Mar. Drugs">
        <title>Bioassay-Guided Fractionation Leads to the Detection of Cholic Acid Generated by the Rare Thalassomonas sp.</title>
        <authorList>
            <person name="Pheiffer F."/>
            <person name="Schneider Y.K."/>
            <person name="Hansen E.H."/>
            <person name="Andersen J.H."/>
            <person name="Isaksson J."/>
            <person name="Busche T."/>
            <person name="R C."/>
            <person name="Kalinowski J."/>
            <person name="Zyl L.V."/>
            <person name="Trindade M."/>
        </authorList>
    </citation>
    <scope>NUCLEOTIDE SEQUENCE [LARGE SCALE GENOMIC DNA]</scope>
    <source>
        <strain evidence="6 7">A5K-61T</strain>
    </source>
</reference>
<gene>
    <name evidence="6" type="ORF">H3N35_03475</name>
</gene>
<feature type="domain" description="HTH lysR-type" evidence="5">
    <location>
        <begin position="1"/>
        <end position="59"/>
    </location>
</feature>
<dbReference type="SUPFAM" id="SSF46785">
    <property type="entry name" value="Winged helix' DNA-binding domain"/>
    <property type="match status" value="1"/>
</dbReference>
<dbReference type="PRINTS" id="PR00039">
    <property type="entry name" value="HTHLYSR"/>
</dbReference>
<protein>
    <submittedName>
        <fullName evidence="6">LysR family transcriptional regulator</fullName>
    </submittedName>
</protein>
<dbReference type="Proteomes" id="UP001215231">
    <property type="component" value="Chromosome"/>
</dbReference>
<dbReference type="PROSITE" id="PS50931">
    <property type="entry name" value="HTH_LYSR"/>
    <property type="match status" value="1"/>
</dbReference>
<dbReference type="PANTHER" id="PTHR30537">
    <property type="entry name" value="HTH-TYPE TRANSCRIPTIONAL REGULATOR"/>
    <property type="match status" value="1"/>
</dbReference>
<evidence type="ECO:0000313" key="6">
    <source>
        <dbReference type="EMBL" id="WDE12551.1"/>
    </source>
</evidence>
<sequence length="305" mass="33532">METFSAIPVFVAVVENGSFSQAAQRLGTTKSAVSKRIRELENKLGVQLLHRTTRQLSLTEAGERYFEYAVKAVIAAGEGIDSVTQLQGNPKGELKINTPMSFGRLHIAPLVADFLAQYPDISLNMVMEDRVVDLVEGGYDLAIRGGNLQDSTLIARRLAPCRSVICATPGYLEQYGTPVIPEDLLSFNCIRFAYFSGGSDWTFHGENGPVKVKICGNYQVNNSEALLQAALAGLGIARLPTFAVGDDIAAGRLVPVLKGYQLPMQTFYAVFPQRRHLPAKVRVFLDFIIERLGGDQPYWDKMISE</sequence>
<dbReference type="InterPro" id="IPR000847">
    <property type="entry name" value="LysR_HTH_N"/>
</dbReference>
<dbReference type="Pfam" id="PF00126">
    <property type="entry name" value="HTH_1"/>
    <property type="match status" value="1"/>
</dbReference>
<dbReference type="InterPro" id="IPR005119">
    <property type="entry name" value="LysR_subst-bd"/>
</dbReference>
<comment type="similarity">
    <text evidence="1">Belongs to the LysR transcriptional regulatory family.</text>
</comment>
<dbReference type="InterPro" id="IPR058163">
    <property type="entry name" value="LysR-type_TF_proteobact-type"/>
</dbReference>
<dbReference type="EMBL" id="CP059693">
    <property type="protein sequence ID" value="WDE12551.1"/>
    <property type="molecule type" value="Genomic_DNA"/>
</dbReference>
<keyword evidence="4" id="KW-0804">Transcription</keyword>
<dbReference type="PANTHER" id="PTHR30537:SF5">
    <property type="entry name" value="HTH-TYPE TRANSCRIPTIONAL ACTIVATOR TTDR-RELATED"/>
    <property type="match status" value="1"/>
</dbReference>
<evidence type="ECO:0000256" key="2">
    <source>
        <dbReference type="ARBA" id="ARBA00023015"/>
    </source>
</evidence>
<proteinExistence type="inferred from homology"/>
<organism evidence="6 7">
    <name type="scientific">Thalassomonas haliotis</name>
    <dbReference type="NCBI Taxonomy" id="485448"/>
    <lineage>
        <taxon>Bacteria</taxon>
        <taxon>Pseudomonadati</taxon>
        <taxon>Pseudomonadota</taxon>
        <taxon>Gammaproteobacteria</taxon>
        <taxon>Alteromonadales</taxon>
        <taxon>Colwelliaceae</taxon>
        <taxon>Thalassomonas</taxon>
    </lineage>
</organism>
<keyword evidence="3" id="KW-0238">DNA-binding</keyword>
<dbReference type="SUPFAM" id="SSF53850">
    <property type="entry name" value="Periplasmic binding protein-like II"/>
    <property type="match status" value="1"/>
</dbReference>
<dbReference type="InterPro" id="IPR036390">
    <property type="entry name" value="WH_DNA-bd_sf"/>
</dbReference>
<evidence type="ECO:0000259" key="5">
    <source>
        <dbReference type="PROSITE" id="PS50931"/>
    </source>
</evidence>
<evidence type="ECO:0000256" key="1">
    <source>
        <dbReference type="ARBA" id="ARBA00009437"/>
    </source>
</evidence>
<evidence type="ECO:0000256" key="4">
    <source>
        <dbReference type="ARBA" id="ARBA00023163"/>
    </source>
</evidence>
<name>A0ABY7VHQ1_9GAMM</name>
<keyword evidence="7" id="KW-1185">Reference proteome</keyword>
<keyword evidence="2" id="KW-0805">Transcription regulation</keyword>
<dbReference type="Gene3D" id="1.10.10.10">
    <property type="entry name" value="Winged helix-like DNA-binding domain superfamily/Winged helix DNA-binding domain"/>
    <property type="match status" value="1"/>
</dbReference>
<evidence type="ECO:0000256" key="3">
    <source>
        <dbReference type="ARBA" id="ARBA00023125"/>
    </source>
</evidence>
<dbReference type="RefSeq" id="WP_274052831.1">
    <property type="nucleotide sequence ID" value="NZ_CP059693.1"/>
</dbReference>
<dbReference type="CDD" id="cd08422">
    <property type="entry name" value="PBP2_CrgA_like"/>
    <property type="match status" value="1"/>
</dbReference>
<dbReference type="Gene3D" id="3.40.190.290">
    <property type="match status" value="1"/>
</dbReference>
<accession>A0ABY7VHQ1</accession>